<organism evidence="1 2">
    <name type="scientific">Vaccinium darrowii</name>
    <dbReference type="NCBI Taxonomy" id="229202"/>
    <lineage>
        <taxon>Eukaryota</taxon>
        <taxon>Viridiplantae</taxon>
        <taxon>Streptophyta</taxon>
        <taxon>Embryophyta</taxon>
        <taxon>Tracheophyta</taxon>
        <taxon>Spermatophyta</taxon>
        <taxon>Magnoliopsida</taxon>
        <taxon>eudicotyledons</taxon>
        <taxon>Gunneridae</taxon>
        <taxon>Pentapetalae</taxon>
        <taxon>asterids</taxon>
        <taxon>Ericales</taxon>
        <taxon>Ericaceae</taxon>
        <taxon>Vaccinioideae</taxon>
        <taxon>Vaccinieae</taxon>
        <taxon>Vaccinium</taxon>
    </lineage>
</organism>
<proteinExistence type="predicted"/>
<evidence type="ECO:0000313" key="1">
    <source>
        <dbReference type="EMBL" id="KAH7865785.1"/>
    </source>
</evidence>
<dbReference type="Proteomes" id="UP000828048">
    <property type="component" value="Chromosome 9"/>
</dbReference>
<evidence type="ECO:0000313" key="2">
    <source>
        <dbReference type="Proteomes" id="UP000828048"/>
    </source>
</evidence>
<comment type="caution">
    <text evidence="1">The sequence shown here is derived from an EMBL/GenBank/DDBJ whole genome shotgun (WGS) entry which is preliminary data.</text>
</comment>
<keyword evidence="2" id="KW-1185">Reference proteome</keyword>
<protein>
    <submittedName>
        <fullName evidence="1">Uncharacterized protein</fullName>
    </submittedName>
</protein>
<gene>
    <name evidence="1" type="ORF">Vadar_011170</name>
</gene>
<dbReference type="EMBL" id="CM037159">
    <property type="protein sequence ID" value="KAH7865785.1"/>
    <property type="molecule type" value="Genomic_DNA"/>
</dbReference>
<reference evidence="1 2" key="1">
    <citation type="journal article" date="2021" name="Hortic Res">
        <title>High-quality reference genome and annotation aids understanding of berry development for evergreen blueberry (Vaccinium darrowii).</title>
        <authorList>
            <person name="Yu J."/>
            <person name="Hulse-Kemp A.M."/>
            <person name="Babiker E."/>
            <person name="Staton M."/>
        </authorList>
    </citation>
    <scope>NUCLEOTIDE SEQUENCE [LARGE SCALE GENOMIC DNA]</scope>
    <source>
        <strain evidence="2">cv. NJ 8807/NJ 8810</strain>
        <tissue evidence="1">Young leaf</tissue>
    </source>
</reference>
<sequence>MADFENLDLEKGSGVSEANNSVCLVGKVIHGKNIRAPVLLNILKVAWKTRAPFHIDDWNNNVFLFRFENGEDRKTVIQEGPWSVMNGPLVLIPLADGMIVSELKFNKCPFWVQIHGLPVEKMSRANAITIGNRLGSLLAVEAAPDGDCLSRGFLRIRVNINVEQPLPKGFWLKGKTVPSKDRWISFKFEKLPDFCYSCGRLGHDNKGCHFVSKEEGVKSGFEPELRTGRAHRCDTPVEFFTPKGEAVEETGKTLIVQQQEEQSPVTEARDRDGVPAYVVFPFRTTDLQEHDTVIVQNDCVRPGPAVLHGTGVNASSMTDVMPLQTLSILQGISPIPSPIMDQPIKLGLIEIPTGPSHRRQSTKAQFLGENQQYFVTEPPESPRGLVIPNLPALPQTHSGIPITLTQTQAQSHTITLFNPTHTESPENLLTPQPINPTPLLQLNPSTDSEPETLPNTIQSSSNPAPSPSIIVTSHSKRTLDITISSAFNSLSLKGRQIPLRNHNHALRSSGCVPLSHCTHPIP</sequence>
<name>A0ACB7ZJK3_9ERIC</name>
<accession>A0ACB7ZJK3</accession>